<keyword evidence="9" id="KW-0965">Cell junction</keyword>
<feature type="domain" description="Cadherin" evidence="17">
    <location>
        <begin position="462"/>
        <end position="572"/>
    </location>
</feature>
<dbReference type="PANTHER" id="PTHR24027:SF91">
    <property type="entry name" value="CADHERIN-7"/>
    <property type="match status" value="1"/>
</dbReference>
<dbReference type="GO" id="GO:0002009">
    <property type="term" value="P:morphogenesis of an epithelium"/>
    <property type="evidence" value="ECO:0007669"/>
    <property type="project" value="UniProtKB-ARBA"/>
</dbReference>
<keyword evidence="8 14" id="KW-0130">Cell adhesion</keyword>
<dbReference type="Pfam" id="PF01049">
    <property type="entry name" value="CADH_Y-type_LIR"/>
    <property type="match status" value="1"/>
</dbReference>
<dbReference type="PROSITE" id="PS00232">
    <property type="entry name" value="CADHERIN_1"/>
    <property type="match status" value="2"/>
</dbReference>
<keyword evidence="19" id="KW-1185">Reference proteome</keyword>
<keyword evidence="6" id="KW-0677">Repeat</keyword>
<keyword evidence="5" id="KW-0479">Metal-binding</keyword>
<keyword evidence="4 14" id="KW-0812">Transmembrane</keyword>
<dbReference type="CDD" id="cd11304">
    <property type="entry name" value="Cadherin_repeat"/>
    <property type="match status" value="5"/>
</dbReference>
<dbReference type="Gene3D" id="4.10.900.10">
    <property type="entry name" value="TCF3-CBD (Catenin binding domain)"/>
    <property type="match status" value="1"/>
</dbReference>
<keyword evidence="12" id="KW-0325">Glycoprotein</keyword>
<name>A0A667Z383_9TELE</name>
<evidence type="ECO:0000256" key="8">
    <source>
        <dbReference type="ARBA" id="ARBA00022889"/>
    </source>
</evidence>
<feature type="transmembrane region" description="Helical" evidence="16">
    <location>
        <begin position="576"/>
        <end position="601"/>
    </location>
</feature>
<evidence type="ECO:0000313" key="18">
    <source>
        <dbReference type="Ensembl" id="ENSMMDP00005034642.1"/>
    </source>
</evidence>
<dbReference type="GO" id="GO:0034332">
    <property type="term" value="P:adherens junction organization"/>
    <property type="evidence" value="ECO:0007669"/>
    <property type="project" value="TreeGrafter"/>
</dbReference>
<evidence type="ECO:0000256" key="10">
    <source>
        <dbReference type="ARBA" id="ARBA00022989"/>
    </source>
</evidence>
<evidence type="ECO:0000256" key="2">
    <source>
        <dbReference type="ARBA" id="ARBA00004536"/>
    </source>
</evidence>
<reference evidence="18" key="1">
    <citation type="submission" date="2019-06" db="EMBL/GenBank/DDBJ databases">
        <authorList>
            <consortium name="Wellcome Sanger Institute Data Sharing"/>
        </authorList>
    </citation>
    <scope>NUCLEOTIDE SEQUENCE [LARGE SCALE GENOMIC DNA]</scope>
</reference>
<dbReference type="SMART" id="SM00112">
    <property type="entry name" value="CA"/>
    <property type="match status" value="5"/>
</dbReference>
<dbReference type="GeneTree" id="ENSGT00940000157031"/>
<evidence type="ECO:0000313" key="19">
    <source>
        <dbReference type="Proteomes" id="UP000472263"/>
    </source>
</evidence>
<evidence type="ECO:0000256" key="16">
    <source>
        <dbReference type="SAM" id="Phobius"/>
    </source>
</evidence>
<keyword evidence="11 16" id="KW-0472">Membrane</keyword>
<dbReference type="AlphaFoldDB" id="A0A667Z383"/>
<dbReference type="InterPro" id="IPR015919">
    <property type="entry name" value="Cadherin-like_sf"/>
</dbReference>
<dbReference type="GO" id="GO:0016477">
    <property type="term" value="P:cell migration"/>
    <property type="evidence" value="ECO:0007669"/>
    <property type="project" value="TreeGrafter"/>
</dbReference>
<evidence type="ECO:0000256" key="9">
    <source>
        <dbReference type="ARBA" id="ARBA00022949"/>
    </source>
</evidence>
<dbReference type="InterPro" id="IPR000233">
    <property type="entry name" value="Cadherin_Y-type_LIR"/>
</dbReference>
<comment type="function">
    <text evidence="15">Cadherins are calcium-dependent cell adhesion proteins.</text>
</comment>
<reference evidence="18" key="3">
    <citation type="submission" date="2025-09" db="UniProtKB">
        <authorList>
            <consortium name="Ensembl"/>
        </authorList>
    </citation>
    <scope>IDENTIFICATION</scope>
</reference>
<dbReference type="Gene3D" id="2.60.40.60">
    <property type="entry name" value="Cadherins"/>
    <property type="match status" value="5"/>
</dbReference>
<evidence type="ECO:0000256" key="6">
    <source>
        <dbReference type="ARBA" id="ARBA00022737"/>
    </source>
</evidence>
<dbReference type="GO" id="GO:0045296">
    <property type="term" value="F:cadherin binding"/>
    <property type="evidence" value="ECO:0007669"/>
    <property type="project" value="TreeGrafter"/>
</dbReference>
<keyword evidence="3" id="KW-1003">Cell membrane</keyword>
<dbReference type="InterPro" id="IPR027397">
    <property type="entry name" value="Catenin-bd_sf"/>
</dbReference>
<evidence type="ECO:0000256" key="14">
    <source>
        <dbReference type="RuleBase" id="RU003318"/>
    </source>
</evidence>
<dbReference type="InterPro" id="IPR020894">
    <property type="entry name" value="Cadherin_CS"/>
</dbReference>
<comment type="subcellular location">
    <subcellularLocation>
        <location evidence="2">Cell junction</location>
        <location evidence="2">Adherens junction</location>
    </subcellularLocation>
    <subcellularLocation>
        <location evidence="1 14">Cell membrane</location>
        <topology evidence="1 14">Single-pass type I membrane protein</topology>
    </subcellularLocation>
</comment>
<proteinExistence type="predicted"/>
<dbReference type="InterPro" id="IPR039808">
    <property type="entry name" value="Cadherin"/>
</dbReference>
<dbReference type="GO" id="GO:0008013">
    <property type="term" value="F:beta-catenin binding"/>
    <property type="evidence" value="ECO:0007669"/>
    <property type="project" value="TreeGrafter"/>
</dbReference>
<dbReference type="GO" id="GO:0016339">
    <property type="term" value="P:calcium-dependent cell-cell adhesion via plasma membrane cell adhesion molecules"/>
    <property type="evidence" value="ECO:0007669"/>
    <property type="project" value="TreeGrafter"/>
</dbReference>
<dbReference type="Pfam" id="PF00028">
    <property type="entry name" value="Cadherin"/>
    <property type="match status" value="5"/>
</dbReference>
<dbReference type="FunFam" id="2.60.40.60:FF:000373">
    <property type="entry name" value="Ventral neural cadherin"/>
    <property type="match status" value="1"/>
</dbReference>
<reference evidence="18" key="2">
    <citation type="submission" date="2025-08" db="UniProtKB">
        <authorList>
            <consortium name="Ensembl"/>
        </authorList>
    </citation>
    <scope>IDENTIFICATION</scope>
</reference>
<evidence type="ECO:0000256" key="11">
    <source>
        <dbReference type="ARBA" id="ARBA00023136"/>
    </source>
</evidence>
<dbReference type="GO" id="GO:0007043">
    <property type="term" value="P:cell-cell junction assembly"/>
    <property type="evidence" value="ECO:0007669"/>
    <property type="project" value="TreeGrafter"/>
</dbReference>
<feature type="domain" description="Cadherin" evidence="17">
    <location>
        <begin position="255"/>
        <end position="362"/>
    </location>
</feature>
<evidence type="ECO:0000256" key="7">
    <source>
        <dbReference type="ARBA" id="ARBA00022837"/>
    </source>
</evidence>
<accession>A0A667Z383</accession>
<feature type="domain" description="Cadherin" evidence="17">
    <location>
        <begin position="141"/>
        <end position="249"/>
    </location>
</feature>
<dbReference type="GO" id="GO:0016342">
    <property type="term" value="C:catenin complex"/>
    <property type="evidence" value="ECO:0007669"/>
    <property type="project" value="TreeGrafter"/>
</dbReference>
<evidence type="ECO:0000256" key="13">
    <source>
        <dbReference type="PROSITE-ProRule" id="PRU00043"/>
    </source>
</evidence>
<gene>
    <name evidence="18" type="primary">CDH7</name>
    <name evidence="18" type="synonym">LOC115379103</name>
</gene>
<protein>
    <submittedName>
        <fullName evidence="18">Cadherin 7</fullName>
    </submittedName>
</protein>
<evidence type="ECO:0000256" key="12">
    <source>
        <dbReference type="ARBA" id="ARBA00023180"/>
    </source>
</evidence>
<feature type="domain" description="Cadherin" evidence="17">
    <location>
        <begin position="60"/>
        <end position="140"/>
    </location>
</feature>
<evidence type="ECO:0000256" key="4">
    <source>
        <dbReference type="ARBA" id="ARBA00022692"/>
    </source>
</evidence>
<evidence type="ECO:0000259" key="17">
    <source>
        <dbReference type="PROSITE" id="PS50268"/>
    </source>
</evidence>
<dbReference type="FunFam" id="2.60.40.60:FF:000017">
    <property type="entry name" value="Cadherin 24"/>
    <property type="match status" value="1"/>
</dbReference>
<dbReference type="Proteomes" id="UP000472263">
    <property type="component" value="Chromosome 20"/>
</dbReference>
<dbReference type="FunFam" id="4.10.900.10:FF:000001">
    <property type="entry name" value="Cadherin 2"/>
    <property type="match status" value="1"/>
</dbReference>
<keyword evidence="7 13" id="KW-0106">Calcium</keyword>
<dbReference type="GO" id="GO:0005912">
    <property type="term" value="C:adherens junction"/>
    <property type="evidence" value="ECO:0007669"/>
    <property type="project" value="UniProtKB-SubCell"/>
</dbReference>
<dbReference type="GO" id="GO:0044331">
    <property type="term" value="P:cell-cell adhesion mediated by cadherin"/>
    <property type="evidence" value="ECO:0007669"/>
    <property type="project" value="TreeGrafter"/>
</dbReference>
<dbReference type="FunFam" id="2.60.40.60:FF:000008">
    <property type="entry name" value="Cadherin 24"/>
    <property type="match status" value="1"/>
</dbReference>
<dbReference type="GO" id="GO:0005509">
    <property type="term" value="F:calcium ion binding"/>
    <property type="evidence" value="ECO:0007669"/>
    <property type="project" value="UniProtKB-UniRule"/>
</dbReference>
<dbReference type="InterPro" id="IPR002126">
    <property type="entry name" value="Cadherin-like_dom"/>
</dbReference>
<dbReference type="FunFam" id="2.60.40.60:FF:000014">
    <property type="entry name" value="Cadherin 8"/>
    <property type="match status" value="1"/>
</dbReference>
<dbReference type="SUPFAM" id="SSF49313">
    <property type="entry name" value="Cadherin-like"/>
    <property type="match status" value="5"/>
</dbReference>
<dbReference type="PROSITE" id="PS50268">
    <property type="entry name" value="CADHERIN_2"/>
    <property type="match status" value="5"/>
</dbReference>
<evidence type="ECO:0000256" key="1">
    <source>
        <dbReference type="ARBA" id="ARBA00004251"/>
    </source>
</evidence>
<dbReference type="PRINTS" id="PR00205">
    <property type="entry name" value="CADHERIN"/>
</dbReference>
<sequence>MLIAFTIFTVFSFLTNFFIIGEKCPWEVLHRHKRSWVWNQFFVLEEYTGNEPLYVGKLHSDVDKGDGKVKYVLSGEGATSIFTIDENTGDIHATKRLDREAQAYYTLQAQAVDRLTNLPVEPKSEFVVKVQDINDNEPKFLDGPYLAGVPEMSPLGTMVVQVAATDADDPTYGNSARVVYSIIHGQPYFSVEPKTGIIRTALPNMDRETRDQYVLVIQAKDMVGQMGGLSGTTSVTVTLTDVNDNPPRFTHSKYTVLESLPVQSVVARIKAADADIGSNAEMDYRIMDGDGPGMFNITTDEDTQEGVIILLKPLDFETKGSFSLRIEATNRNIDSNFLSAGPFSDTASVKVTVEDVNEPPVFSTPLSKMVVSEDAKVGTSIGRVSAHDPDTSNSAIRNTDLERFFNVDALSGVISTAKPLDREANSVHNLTIFAIESQDPAQIGKGITLITVLDINDNAPVFAIDYETLLCENAMPGQVIQTISAVDKDEPPSGHRFYFALAAPVAGNLNFTLRDNKDNTASILTKRGGFRRREQPVYRLPVLIVDSGSPALSSTNTLSVRVCDCDSDGVALSCGAVAYTATGLSTGALLAILGLMVLLIVTMRRRKKEPLILEEERDIRENIVRYDDEGGGEEDTEAFDMVTLRNLNVIRDPKVRRDVTPDTPTFFHYPSASRPAYKSLPDNVVFREFIWDRLKDADVDPSAPPYDSLQTYAFEGSGSVAESLSSLESLSTDSEQNYDYLSNWGPRFKKLADLYGNSDGTSVFS</sequence>
<dbReference type="GO" id="GO:0007156">
    <property type="term" value="P:homophilic cell adhesion via plasma membrane adhesion molecules"/>
    <property type="evidence" value="ECO:0007669"/>
    <property type="project" value="InterPro"/>
</dbReference>
<evidence type="ECO:0000256" key="3">
    <source>
        <dbReference type="ARBA" id="ARBA00022475"/>
    </source>
</evidence>
<evidence type="ECO:0000256" key="15">
    <source>
        <dbReference type="RuleBase" id="RU004357"/>
    </source>
</evidence>
<keyword evidence="10 16" id="KW-1133">Transmembrane helix</keyword>
<evidence type="ECO:0000256" key="5">
    <source>
        <dbReference type="ARBA" id="ARBA00022723"/>
    </source>
</evidence>
<dbReference type="PANTHER" id="PTHR24027">
    <property type="entry name" value="CADHERIN-23"/>
    <property type="match status" value="1"/>
</dbReference>
<dbReference type="FunFam" id="2.60.40.60:FF:000009">
    <property type="entry name" value="Cadherin 24"/>
    <property type="match status" value="1"/>
</dbReference>
<dbReference type="GO" id="GO:0000902">
    <property type="term" value="P:cell morphogenesis"/>
    <property type="evidence" value="ECO:0007669"/>
    <property type="project" value="TreeGrafter"/>
</dbReference>
<dbReference type="Ensembl" id="ENSMMDT00005035405.1">
    <property type="protein sequence ID" value="ENSMMDP00005034642.1"/>
    <property type="gene ID" value="ENSMMDG00005016223.1"/>
</dbReference>
<feature type="domain" description="Cadherin" evidence="17">
    <location>
        <begin position="363"/>
        <end position="462"/>
    </location>
</feature>
<organism evidence="18 19">
    <name type="scientific">Myripristis murdjan</name>
    <name type="common">pinecone soldierfish</name>
    <dbReference type="NCBI Taxonomy" id="586833"/>
    <lineage>
        <taxon>Eukaryota</taxon>
        <taxon>Metazoa</taxon>
        <taxon>Chordata</taxon>
        <taxon>Craniata</taxon>
        <taxon>Vertebrata</taxon>
        <taxon>Euteleostomi</taxon>
        <taxon>Actinopterygii</taxon>
        <taxon>Neopterygii</taxon>
        <taxon>Teleostei</taxon>
        <taxon>Neoteleostei</taxon>
        <taxon>Acanthomorphata</taxon>
        <taxon>Holocentriformes</taxon>
        <taxon>Holocentridae</taxon>
        <taxon>Myripristis</taxon>
    </lineage>
</organism>